<gene>
    <name evidence="1" type="ORF">GCM10011617_06490</name>
</gene>
<organism evidence="1 2">
    <name type="scientific">Novosphingobium arvoryzae</name>
    <dbReference type="NCBI Taxonomy" id="1256514"/>
    <lineage>
        <taxon>Bacteria</taxon>
        <taxon>Pseudomonadati</taxon>
        <taxon>Pseudomonadota</taxon>
        <taxon>Alphaproteobacteria</taxon>
        <taxon>Sphingomonadales</taxon>
        <taxon>Sphingomonadaceae</taxon>
        <taxon>Novosphingobium</taxon>
    </lineage>
</organism>
<keyword evidence="2" id="KW-1185">Reference proteome</keyword>
<evidence type="ECO:0000313" key="1">
    <source>
        <dbReference type="EMBL" id="GGZ90285.1"/>
    </source>
</evidence>
<reference evidence="1" key="1">
    <citation type="journal article" date="2014" name="Int. J. Syst. Evol. Microbiol.">
        <title>Complete genome sequence of Corynebacterium casei LMG S-19264T (=DSM 44701T), isolated from a smear-ripened cheese.</title>
        <authorList>
            <consortium name="US DOE Joint Genome Institute (JGI-PGF)"/>
            <person name="Walter F."/>
            <person name="Albersmeier A."/>
            <person name="Kalinowski J."/>
            <person name="Ruckert C."/>
        </authorList>
    </citation>
    <scope>NUCLEOTIDE SEQUENCE</scope>
    <source>
        <strain evidence="1">KCTC 32422</strain>
    </source>
</reference>
<comment type="caution">
    <text evidence="1">The sequence shown here is derived from an EMBL/GenBank/DDBJ whole genome shotgun (WGS) entry which is preliminary data.</text>
</comment>
<dbReference type="Proteomes" id="UP000634139">
    <property type="component" value="Unassembled WGS sequence"/>
</dbReference>
<protein>
    <submittedName>
        <fullName evidence="1">Uncharacterized protein</fullName>
    </submittedName>
</protein>
<accession>A0A918VD30</accession>
<evidence type="ECO:0000313" key="2">
    <source>
        <dbReference type="Proteomes" id="UP000634139"/>
    </source>
</evidence>
<reference evidence="1" key="2">
    <citation type="submission" date="2020-09" db="EMBL/GenBank/DDBJ databases">
        <authorList>
            <person name="Sun Q."/>
            <person name="Kim S."/>
        </authorList>
    </citation>
    <scope>NUCLEOTIDE SEQUENCE</scope>
    <source>
        <strain evidence="1">KCTC 32422</strain>
    </source>
</reference>
<name>A0A918VD30_9SPHN</name>
<proteinExistence type="predicted"/>
<dbReference type="EMBL" id="BMZD01000002">
    <property type="protein sequence ID" value="GGZ90285.1"/>
    <property type="molecule type" value="Genomic_DNA"/>
</dbReference>
<dbReference type="AlphaFoldDB" id="A0A918VD30"/>
<sequence length="118" mass="12505">MVARTSRPAVLCRVDARAGAPYIPLAMNRILLALLALLTGMMTQVTPAQARMGGGSDTEIGAVETVRGAARPAAAATQAIAAPLARQEKRDREATRVRPARSRIFIPSVLFGPDRALE</sequence>